<gene>
    <name evidence="3" type="primary">gstA</name>
    <name evidence="3" type="ORF">HQN59_01140</name>
</gene>
<dbReference type="EC" id="2.5.1.18" evidence="3"/>
<dbReference type="GO" id="GO:0004364">
    <property type="term" value="F:glutathione transferase activity"/>
    <property type="evidence" value="ECO:0007669"/>
    <property type="project" value="UniProtKB-EC"/>
</dbReference>
<evidence type="ECO:0000259" key="1">
    <source>
        <dbReference type="PROSITE" id="PS50404"/>
    </source>
</evidence>
<accession>A0A7Y6TUY3</accession>
<dbReference type="InterPro" id="IPR010987">
    <property type="entry name" value="Glutathione-S-Trfase_C-like"/>
</dbReference>
<dbReference type="InterPro" id="IPR036249">
    <property type="entry name" value="Thioredoxin-like_sf"/>
</dbReference>
<dbReference type="CDD" id="cd03057">
    <property type="entry name" value="GST_N_Beta"/>
    <property type="match status" value="1"/>
</dbReference>
<dbReference type="PANTHER" id="PTHR44051">
    <property type="entry name" value="GLUTATHIONE S-TRANSFERASE-RELATED"/>
    <property type="match status" value="1"/>
</dbReference>
<dbReference type="SFLD" id="SFLDG00358">
    <property type="entry name" value="Main_(cytGST)"/>
    <property type="match status" value="1"/>
</dbReference>
<dbReference type="SFLD" id="SFLDG01150">
    <property type="entry name" value="Main.1:_Beta-like"/>
    <property type="match status" value="1"/>
</dbReference>
<dbReference type="SUPFAM" id="SSF52833">
    <property type="entry name" value="Thioredoxin-like"/>
    <property type="match status" value="1"/>
</dbReference>
<evidence type="ECO:0000259" key="2">
    <source>
        <dbReference type="PROSITE" id="PS50405"/>
    </source>
</evidence>
<dbReference type="PROSITE" id="PS50404">
    <property type="entry name" value="GST_NTER"/>
    <property type="match status" value="1"/>
</dbReference>
<dbReference type="InterPro" id="IPR004045">
    <property type="entry name" value="Glutathione_S-Trfase_N"/>
</dbReference>
<feature type="domain" description="GST C-terminal" evidence="2">
    <location>
        <begin position="87"/>
        <end position="202"/>
    </location>
</feature>
<keyword evidence="3" id="KW-0808">Transferase</keyword>
<name>A0A7Y6TUY3_9BURK</name>
<dbReference type="PANTHER" id="PTHR44051:SF8">
    <property type="entry name" value="GLUTATHIONE S-TRANSFERASE GSTA"/>
    <property type="match status" value="1"/>
</dbReference>
<dbReference type="PROSITE" id="PS50405">
    <property type="entry name" value="GST_CTER"/>
    <property type="match status" value="1"/>
</dbReference>
<dbReference type="InterPro" id="IPR036282">
    <property type="entry name" value="Glutathione-S-Trfase_C_sf"/>
</dbReference>
<dbReference type="RefSeq" id="WP_176065254.1">
    <property type="nucleotide sequence ID" value="NZ_JABWMJ010000001.1"/>
</dbReference>
<dbReference type="AlphaFoldDB" id="A0A7Y6TUY3"/>
<dbReference type="EMBL" id="JABWMJ010000001">
    <property type="protein sequence ID" value="NUZ04356.1"/>
    <property type="molecule type" value="Genomic_DNA"/>
</dbReference>
<reference evidence="3 4" key="1">
    <citation type="submission" date="2020-06" db="EMBL/GenBank/DDBJ databases">
        <title>Schlegella sp. ID0723 isolated from air conditioner.</title>
        <authorList>
            <person name="Kim D.Y."/>
            <person name="Kim D.-U."/>
        </authorList>
    </citation>
    <scope>NUCLEOTIDE SEQUENCE [LARGE SCALE GENOMIC DNA]</scope>
    <source>
        <strain evidence="3 4">ID0723</strain>
    </source>
</reference>
<evidence type="ECO:0000313" key="4">
    <source>
        <dbReference type="Proteomes" id="UP000529637"/>
    </source>
</evidence>
<dbReference type="Pfam" id="PF13409">
    <property type="entry name" value="GST_N_2"/>
    <property type="match status" value="1"/>
</dbReference>
<dbReference type="Pfam" id="PF00043">
    <property type="entry name" value="GST_C"/>
    <property type="match status" value="1"/>
</dbReference>
<protein>
    <submittedName>
        <fullName evidence="3">Glutathione transferase GstA</fullName>
        <ecNumber evidence="3">2.5.1.18</ecNumber>
    </submittedName>
</protein>
<proteinExistence type="predicted"/>
<dbReference type="NCBIfam" id="NF007831">
    <property type="entry name" value="PRK10542.1"/>
    <property type="match status" value="1"/>
</dbReference>
<dbReference type="Gene3D" id="1.20.1050.10">
    <property type="match status" value="1"/>
</dbReference>
<dbReference type="CDD" id="cd03188">
    <property type="entry name" value="GST_C_Beta"/>
    <property type="match status" value="1"/>
</dbReference>
<dbReference type="Proteomes" id="UP000529637">
    <property type="component" value="Unassembled WGS sequence"/>
</dbReference>
<sequence length="202" mass="22698">MKLYYSPGACSQSVHIVLHEAGLPFEPVLASTKTHQLADGTDYYTINPNGYVPLLELDDGRKLTEVAAIMQYIADQVPDRRLAPPNGEFERYRLQQWLSFVSSELHKTFSPLFNPATPEATKATAQERLLKRLGYVDRELEGRLYLLAERFSVADAYLFVVSGWAVAKNIDISGFANLRAFRDRVAERPSVKAALTTEGFLK</sequence>
<keyword evidence="4" id="KW-1185">Reference proteome</keyword>
<dbReference type="InterPro" id="IPR040079">
    <property type="entry name" value="Glutathione_S-Trfase"/>
</dbReference>
<dbReference type="InterPro" id="IPR004046">
    <property type="entry name" value="GST_C"/>
</dbReference>
<dbReference type="SFLD" id="SFLDS00019">
    <property type="entry name" value="Glutathione_Transferase_(cytos"/>
    <property type="match status" value="1"/>
</dbReference>
<feature type="domain" description="GST N-terminal" evidence="1">
    <location>
        <begin position="1"/>
        <end position="81"/>
    </location>
</feature>
<dbReference type="Gene3D" id="3.40.30.10">
    <property type="entry name" value="Glutaredoxin"/>
    <property type="match status" value="1"/>
</dbReference>
<organism evidence="3 4">
    <name type="scientific">Piscinibacter koreensis</name>
    <dbReference type="NCBI Taxonomy" id="2742824"/>
    <lineage>
        <taxon>Bacteria</taxon>
        <taxon>Pseudomonadati</taxon>
        <taxon>Pseudomonadota</taxon>
        <taxon>Betaproteobacteria</taxon>
        <taxon>Burkholderiales</taxon>
        <taxon>Sphaerotilaceae</taxon>
        <taxon>Piscinibacter</taxon>
    </lineage>
</organism>
<evidence type="ECO:0000313" key="3">
    <source>
        <dbReference type="EMBL" id="NUZ04356.1"/>
    </source>
</evidence>
<comment type="caution">
    <text evidence="3">The sequence shown here is derived from an EMBL/GenBank/DDBJ whole genome shotgun (WGS) entry which is preliminary data.</text>
</comment>
<dbReference type="SUPFAM" id="SSF47616">
    <property type="entry name" value="GST C-terminal domain-like"/>
    <property type="match status" value="1"/>
</dbReference>